<proteinExistence type="predicted"/>
<organism evidence="3 4">
    <name type="scientific">Coleophoma crateriformis</name>
    <dbReference type="NCBI Taxonomy" id="565419"/>
    <lineage>
        <taxon>Eukaryota</taxon>
        <taxon>Fungi</taxon>
        <taxon>Dikarya</taxon>
        <taxon>Ascomycota</taxon>
        <taxon>Pezizomycotina</taxon>
        <taxon>Leotiomycetes</taxon>
        <taxon>Helotiales</taxon>
        <taxon>Dermateaceae</taxon>
        <taxon>Coleophoma</taxon>
    </lineage>
</organism>
<feature type="compositionally biased region" description="Polar residues" evidence="1">
    <location>
        <begin position="77"/>
        <end position="87"/>
    </location>
</feature>
<feature type="compositionally biased region" description="Basic and acidic residues" evidence="1">
    <location>
        <begin position="654"/>
        <end position="669"/>
    </location>
</feature>
<dbReference type="InterPro" id="IPR029058">
    <property type="entry name" value="AB_hydrolase_fold"/>
</dbReference>
<feature type="compositionally biased region" description="Basic and acidic residues" evidence="1">
    <location>
        <begin position="607"/>
        <end position="639"/>
    </location>
</feature>
<accession>A0A3D8R8R0</accession>
<feature type="compositionally biased region" description="Pro residues" evidence="1">
    <location>
        <begin position="20"/>
        <end position="30"/>
    </location>
</feature>
<feature type="region of interest" description="Disordered" evidence="1">
    <location>
        <begin position="435"/>
        <end position="461"/>
    </location>
</feature>
<feature type="region of interest" description="Disordered" evidence="1">
    <location>
        <begin position="528"/>
        <end position="567"/>
    </location>
</feature>
<feature type="domain" description="AB hydrolase-1" evidence="2">
    <location>
        <begin position="102"/>
        <end position="233"/>
    </location>
</feature>
<evidence type="ECO:0000313" key="4">
    <source>
        <dbReference type="Proteomes" id="UP000256328"/>
    </source>
</evidence>
<reference evidence="3 4" key="1">
    <citation type="journal article" date="2018" name="IMA Fungus">
        <title>IMA Genome-F 9: Draft genome sequence of Annulohypoxylon stygium, Aspergillus mulundensis, Berkeleyomyces basicola (syn. Thielaviopsis basicola), Ceratocystis smalleyi, two Cercospora beticola strains, Coleophoma cylindrospora, Fusarium fracticaudum, Phialophora cf. hyalina, and Morchella septimelata.</title>
        <authorList>
            <person name="Wingfield B.D."/>
            <person name="Bills G.F."/>
            <person name="Dong Y."/>
            <person name="Huang W."/>
            <person name="Nel W.J."/>
            <person name="Swalarsk-Parry B.S."/>
            <person name="Vaghefi N."/>
            <person name="Wilken P.M."/>
            <person name="An Z."/>
            <person name="de Beer Z.W."/>
            <person name="De Vos L."/>
            <person name="Chen L."/>
            <person name="Duong T.A."/>
            <person name="Gao Y."/>
            <person name="Hammerbacher A."/>
            <person name="Kikkert J.R."/>
            <person name="Li Y."/>
            <person name="Li H."/>
            <person name="Li K."/>
            <person name="Li Q."/>
            <person name="Liu X."/>
            <person name="Ma X."/>
            <person name="Naidoo K."/>
            <person name="Pethybridge S.J."/>
            <person name="Sun J."/>
            <person name="Steenkamp E.T."/>
            <person name="van der Nest M.A."/>
            <person name="van Wyk S."/>
            <person name="Wingfield M.J."/>
            <person name="Xiong C."/>
            <person name="Yue Q."/>
            <person name="Zhang X."/>
        </authorList>
    </citation>
    <scope>NUCLEOTIDE SEQUENCE [LARGE SCALE GENOMIC DNA]</scope>
    <source>
        <strain evidence="3 4">BP5796</strain>
    </source>
</reference>
<feature type="compositionally biased region" description="Polar residues" evidence="1">
    <location>
        <begin position="243"/>
        <end position="286"/>
    </location>
</feature>
<dbReference type="EMBL" id="PDLN01000012">
    <property type="protein sequence ID" value="RDW70288.1"/>
    <property type="molecule type" value="Genomic_DNA"/>
</dbReference>
<dbReference type="AlphaFoldDB" id="A0A3D8R8R0"/>
<evidence type="ECO:0000313" key="3">
    <source>
        <dbReference type="EMBL" id="RDW70288.1"/>
    </source>
</evidence>
<dbReference type="Pfam" id="PF12697">
    <property type="entry name" value="Abhydrolase_6"/>
    <property type="match status" value="1"/>
</dbReference>
<keyword evidence="4" id="KW-1185">Reference proteome</keyword>
<dbReference type="PANTHER" id="PTHR47842:SF3">
    <property type="entry name" value="DUF676 DOMAIN-CONTAINING PROTEIN"/>
    <property type="match status" value="1"/>
</dbReference>
<feature type="compositionally biased region" description="Pro residues" evidence="1">
    <location>
        <begin position="546"/>
        <end position="560"/>
    </location>
</feature>
<feature type="region of interest" description="Disordered" evidence="1">
    <location>
        <begin position="606"/>
        <end position="678"/>
    </location>
</feature>
<protein>
    <recommendedName>
        <fullName evidence="2">AB hydrolase-1 domain-containing protein</fullName>
    </recommendedName>
</protein>
<feature type="region of interest" description="Disordered" evidence="1">
    <location>
        <begin position="1"/>
        <end position="93"/>
    </location>
</feature>
<feature type="compositionally biased region" description="Pro residues" evidence="1">
    <location>
        <begin position="38"/>
        <end position="56"/>
    </location>
</feature>
<dbReference type="Gene3D" id="3.40.50.1820">
    <property type="entry name" value="alpha/beta hydrolase"/>
    <property type="match status" value="1"/>
</dbReference>
<feature type="compositionally biased region" description="Low complexity" evidence="1">
    <location>
        <begin position="436"/>
        <end position="450"/>
    </location>
</feature>
<name>A0A3D8R8R0_9HELO</name>
<dbReference type="InterPro" id="IPR000073">
    <property type="entry name" value="AB_hydrolase_1"/>
</dbReference>
<sequence length="743" mass="81991">MATEAQLAEKLLQDRRGVRTPPPPPPPPRSEAPGRNGRPPPLPPRQSSPFLAPPPAYTSDDARRSEMISEAWRSYDPRSSSTHSLVPSESGRGRDGRRKLLLIFIHGFMGNETSFQSFPAHLHNLLTVALSKTHVVHTKIYPRYKSRRTIDFARDDFGAWLEPHEDAFTDVILVGHSMGGILAAEVAIQPPRTPATGQPFAHRMLGTISLDTPFLGIHPGLISSGIASLFRPADSPGPKPAQAGNSGASTPSLATQDSVSGTSQRPSAPSSYSGSIYDADSSSQMDRPSPLATPSPTDPYFNKPFTNDVHLPERKGLNSILHFINKHAEGIKTTEKLGSLAAATKSYFTSHLEFGGCLADYPGMKARYSKLRALEDVDDLSTPGAPGYQKPVRRIRFVNYYTASTGRPKQPKIPVGQMIGQDRQLQPIETEMQNMSLSSDSISSTPIPSLDMEDGTSSVTPQQLDQAIIDAPVEIQMQSLGESSGVRDDIQDDELPPMQHIESMPIEEDDESILEPVEQNHMITEAAENATGEPEEATSALEPSSTDPPLPPIPSIPTEPLPIDLSIYTDKDSRKIAEKEHKRAIKAYQQAVKDRDSAIKDRKKLIEKREKKTRQEAEKRLKEEQKQRAREEKEEEKLRTTIKPEPLPVSSPAEAKDPNDSTAKVEKPKKDRKFCMLPPGTDGKRDACWIRIYMEGVDEVGAHCGLFFPGPQYESLVMDVGRRIEEWVDEDIKKRARIDAADS</sequence>
<evidence type="ECO:0000259" key="2">
    <source>
        <dbReference type="Pfam" id="PF12697"/>
    </source>
</evidence>
<dbReference type="PANTHER" id="PTHR47842">
    <property type="entry name" value="EXPRESSED PROTEIN"/>
    <property type="match status" value="1"/>
</dbReference>
<evidence type="ECO:0000256" key="1">
    <source>
        <dbReference type="SAM" id="MobiDB-lite"/>
    </source>
</evidence>
<gene>
    <name evidence="3" type="ORF">BP5796_08685</name>
</gene>
<comment type="caution">
    <text evidence="3">The sequence shown here is derived from an EMBL/GenBank/DDBJ whole genome shotgun (WGS) entry which is preliminary data.</text>
</comment>
<dbReference type="OrthoDB" id="3248508at2759"/>
<feature type="region of interest" description="Disordered" evidence="1">
    <location>
        <begin position="232"/>
        <end position="307"/>
    </location>
</feature>
<dbReference type="Proteomes" id="UP000256328">
    <property type="component" value="Unassembled WGS sequence"/>
</dbReference>
<dbReference type="SUPFAM" id="SSF53474">
    <property type="entry name" value="alpha/beta-Hydrolases"/>
    <property type="match status" value="1"/>
</dbReference>